<dbReference type="InterPro" id="IPR036691">
    <property type="entry name" value="Endo/exonu/phosph_ase_sf"/>
</dbReference>
<evidence type="ECO:0000256" key="1">
    <source>
        <dbReference type="SAM" id="Phobius"/>
    </source>
</evidence>
<comment type="caution">
    <text evidence="3">The sequence shown here is derived from an EMBL/GenBank/DDBJ whole genome shotgun (WGS) entry which is preliminary data.</text>
</comment>
<dbReference type="EMBL" id="JAVRHT010000029">
    <property type="protein sequence ID" value="MDT0632501.1"/>
    <property type="molecule type" value="Genomic_DNA"/>
</dbReference>
<dbReference type="Gene3D" id="3.60.10.10">
    <property type="entry name" value="Endonuclease/exonuclease/phosphatase"/>
    <property type="match status" value="1"/>
</dbReference>
<dbReference type="GO" id="GO:0004519">
    <property type="term" value="F:endonuclease activity"/>
    <property type="evidence" value="ECO:0007669"/>
    <property type="project" value="UniProtKB-KW"/>
</dbReference>
<feature type="transmembrane region" description="Helical" evidence="1">
    <location>
        <begin position="48"/>
        <end position="70"/>
    </location>
</feature>
<dbReference type="Pfam" id="PF03372">
    <property type="entry name" value="Exo_endo_phos"/>
    <property type="match status" value="1"/>
</dbReference>
<keyword evidence="1" id="KW-1133">Transmembrane helix</keyword>
<name>A0ABU3BT79_9BACT</name>
<keyword evidence="3" id="KW-0378">Hydrolase</keyword>
<dbReference type="Proteomes" id="UP001267426">
    <property type="component" value="Unassembled WGS sequence"/>
</dbReference>
<feature type="domain" description="Endonuclease/exonuclease/phosphatase" evidence="2">
    <location>
        <begin position="130"/>
        <end position="381"/>
    </location>
</feature>
<dbReference type="SUPFAM" id="SSF56219">
    <property type="entry name" value="DNase I-like"/>
    <property type="match status" value="1"/>
</dbReference>
<dbReference type="InterPro" id="IPR005135">
    <property type="entry name" value="Endo/exonuclease/phosphatase"/>
</dbReference>
<keyword evidence="1" id="KW-0472">Membrane</keyword>
<sequence length="392" mass="42741">MAEVAAPPRRRGPLARTAWALFAVVDAPVALAVAVGLGAAVLPPRPFWWAQLAAVVLPYATLALVALTVVPLAARRWGWALVHLVLIGSVAARALPSGRFAGPEPSPDDLVVTSFNVPQTGPSADVLGDSMAAFVGRIRPDVLALQDSWVFPERFAGDAAVLPAQVSALLDRLPYDLAVPGSLVQYPGRKRVGTSVPLFVRRGGGVEVLDQEPVHVGPPGDAAVSVALRTRLRWQGREAVLYNVHLRSFGEDKPWEDDAVRWDAPRSWVPYLRQYRAVYAGRRADVTDLAERIEAETLPVVVVGDFNSTADNWSYWRLRRAGLGGGVVGPSRLDAFREGGGLVWGRTYRADRPLVRIDFVLADPAFVVTQAETFPVGFSDHRPVRVRLRWRE</sequence>
<evidence type="ECO:0000313" key="4">
    <source>
        <dbReference type="Proteomes" id="UP001267426"/>
    </source>
</evidence>
<dbReference type="RefSeq" id="WP_311664436.1">
    <property type="nucleotide sequence ID" value="NZ_JAVRHT010000029.1"/>
</dbReference>
<feature type="transmembrane region" description="Helical" evidence="1">
    <location>
        <begin position="77"/>
        <end position="95"/>
    </location>
</feature>
<keyword evidence="3" id="KW-0255">Endonuclease</keyword>
<protein>
    <submittedName>
        <fullName evidence="3">Endonuclease/exonuclease/phosphatase family protein</fullName>
    </submittedName>
</protein>
<feature type="transmembrane region" description="Helical" evidence="1">
    <location>
        <begin position="18"/>
        <end position="42"/>
    </location>
</feature>
<keyword evidence="1" id="KW-0812">Transmembrane</keyword>
<organism evidence="3 4">
    <name type="scientific">Rubrivirga litoralis</name>
    <dbReference type="NCBI Taxonomy" id="3075598"/>
    <lineage>
        <taxon>Bacteria</taxon>
        <taxon>Pseudomonadati</taxon>
        <taxon>Rhodothermota</taxon>
        <taxon>Rhodothermia</taxon>
        <taxon>Rhodothermales</taxon>
        <taxon>Rubricoccaceae</taxon>
        <taxon>Rubrivirga</taxon>
    </lineage>
</organism>
<proteinExistence type="predicted"/>
<keyword evidence="4" id="KW-1185">Reference proteome</keyword>
<keyword evidence="3" id="KW-0540">Nuclease</keyword>
<evidence type="ECO:0000259" key="2">
    <source>
        <dbReference type="Pfam" id="PF03372"/>
    </source>
</evidence>
<gene>
    <name evidence="3" type="ORF">RM540_12140</name>
</gene>
<reference evidence="3 4" key="1">
    <citation type="submission" date="2023-09" db="EMBL/GenBank/DDBJ databases">
        <authorList>
            <person name="Rey-Velasco X."/>
        </authorList>
    </citation>
    <scope>NUCLEOTIDE SEQUENCE [LARGE SCALE GENOMIC DNA]</scope>
    <source>
        <strain evidence="3 4">F394</strain>
    </source>
</reference>
<evidence type="ECO:0000313" key="3">
    <source>
        <dbReference type="EMBL" id="MDT0632501.1"/>
    </source>
</evidence>
<accession>A0ABU3BT79</accession>